<dbReference type="AlphaFoldDB" id="A0A0A9BBS8"/>
<evidence type="ECO:0000313" key="1">
    <source>
        <dbReference type="EMBL" id="JAD58660.1"/>
    </source>
</evidence>
<name>A0A0A9BBS8_ARUDO</name>
<dbReference type="EMBL" id="GBRH01239235">
    <property type="protein sequence ID" value="JAD58660.1"/>
    <property type="molecule type" value="Transcribed_RNA"/>
</dbReference>
<sequence>MSSSLLILAWRLIDSPSPDPGLYQMEVEL</sequence>
<reference evidence="1" key="2">
    <citation type="journal article" date="2015" name="Data Brief">
        <title>Shoot transcriptome of the giant reed, Arundo donax.</title>
        <authorList>
            <person name="Barrero R.A."/>
            <person name="Guerrero F.D."/>
            <person name="Moolhuijzen P."/>
            <person name="Goolsby J.A."/>
            <person name="Tidwell J."/>
            <person name="Bellgard S.E."/>
            <person name="Bellgard M.I."/>
        </authorList>
    </citation>
    <scope>NUCLEOTIDE SEQUENCE</scope>
    <source>
        <tissue evidence="1">Shoot tissue taken approximately 20 cm above the soil surface</tissue>
    </source>
</reference>
<protein>
    <submittedName>
        <fullName evidence="1">Uncharacterized protein</fullName>
    </submittedName>
</protein>
<proteinExistence type="predicted"/>
<reference evidence="1" key="1">
    <citation type="submission" date="2014-09" db="EMBL/GenBank/DDBJ databases">
        <authorList>
            <person name="Magalhaes I.L.F."/>
            <person name="Oliveira U."/>
            <person name="Santos F.R."/>
            <person name="Vidigal T.H.D.A."/>
            <person name="Brescovit A.D."/>
            <person name="Santos A.J."/>
        </authorList>
    </citation>
    <scope>NUCLEOTIDE SEQUENCE</scope>
    <source>
        <tissue evidence="1">Shoot tissue taken approximately 20 cm above the soil surface</tissue>
    </source>
</reference>
<accession>A0A0A9BBS8</accession>
<organism evidence="1">
    <name type="scientific">Arundo donax</name>
    <name type="common">Giant reed</name>
    <name type="synonym">Donax arundinaceus</name>
    <dbReference type="NCBI Taxonomy" id="35708"/>
    <lineage>
        <taxon>Eukaryota</taxon>
        <taxon>Viridiplantae</taxon>
        <taxon>Streptophyta</taxon>
        <taxon>Embryophyta</taxon>
        <taxon>Tracheophyta</taxon>
        <taxon>Spermatophyta</taxon>
        <taxon>Magnoliopsida</taxon>
        <taxon>Liliopsida</taxon>
        <taxon>Poales</taxon>
        <taxon>Poaceae</taxon>
        <taxon>PACMAD clade</taxon>
        <taxon>Arundinoideae</taxon>
        <taxon>Arundineae</taxon>
        <taxon>Arundo</taxon>
    </lineage>
</organism>